<evidence type="ECO:0000313" key="2">
    <source>
        <dbReference type="Proteomes" id="UP000054560"/>
    </source>
</evidence>
<dbReference type="RefSeq" id="XP_014145419.1">
    <property type="nucleotide sequence ID" value="XM_014289944.1"/>
</dbReference>
<sequence length="170" mass="18334">TPPSPDLGALDDQEDQKLRDRVVGKVLHKFNVEYTRDTVIGLEREMEYHIAVVNLHSDLCAGPNESCASLTRASFTFLHISCILAHHHASFRVKSAYANLLAAIYLRPLADTQLTRDDMVTILQTFVEELEAICACVVGVFGGLGAVSPQIIPASSQSGISSQVSSPVAG</sequence>
<organism evidence="1 2">
    <name type="scientific">Sphaeroforma arctica JP610</name>
    <dbReference type="NCBI Taxonomy" id="667725"/>
    <lineage>
        <taxon>Eukaryota</taxon>
        <taxon>Ichthyosporea</taxon>
        <taxon>Ichthyophonida</taxon>
        <taxon>Sphaeroforma</taxon>
    </lineage>
</organism>
<feature type="non-terminal residue" evidence="1">
    <location>
        <position position="1"/>
    </location>
</feature>
<reference evidence="1 2" key="1">
    <citation type="submission" date="2011-02" db="EMBL/GenBank/DDBJ databases">
        <title>The Genome Sequence of Sphaeroforma arctica JP610.</title>
        <authorList>
            <consortium name="The Broad Institute Genome Sequencing Platform"/>
            <person name="Russ C."/>
            <person name="Cuomo C."/>
            <person name="Young S.K."/>
            <person name="Zeng Q."/>
            <person name="Gargeya S."/>
            <person name="Alvarado L."/>
            <person name="Berlin A."/>
            <person name="Chapman S.B."/>
            <person name="Chen Z."/>
            <person name="Freedman E."/>
            <person name="Gellesch M."/>
            <person name="Goldberg J."/>
            <person name="Griggs A."/>
            <person name="Gujja S."/>
            <person name="Heilman E."/>
            <person name="Heiman D."/>
            <person name="Howarth C."/>
            <person name="Mehta T."/>
            <person name="Neiman D."/>
            <person name="Pearson M."/>
            <person name="Roberts A."/>
            <person name="Saif S."/>
            <person name="Shea T."/>
            <person name="Shenoy N."/>
            <person name="Sisk P."/>
            <person name="Stolte C."/>
            <person name="Sykes S."/>
            <person name="White J."/>
            <person name="Yandava C."/>
            <person name="Burger G."/>
            <person name="Gray M.W."/>
            <person name="Holland P.W.H."/>
            <person name="King N."/>
            <person name="Lang F.B.F."/>
            <person name="Roger A.J."/>
            <person name="Ruiz-Trillo I."/>
            <person name="Haas B."/>
            <person name="Nusbaum C."/>
            <person name="Birren B."/>
        </authorList>
    </citation>
    <scope>NUCLEOTIDE SEQUENCE [LARGE SCALE GENOMIC DNA]</scope>
    <source>
        <strain evidence="1 2">JP610</strain>
    </source>
</reference>
<feature type="non-terminal residue" evidence="1">
    <location>
        <position position="170"/>
    </location>
</feature>
<dbReference type="GeneID" id="25916446"/>
<protein>
    <submittedName>
        <fullName evidence="1">Uncharacterized protein</fullName>
    </submittedName>
</protein>
<dbReference type="AlphaFoldDB" id="A0A0L0F4A5"/>
<dbReference type="EMBL" id="KQ248629">
    <property type="protein sequence ID" value="KNC71517.1"/>
    <property type="molecule type" value="Genomic_DNA"/>
</dbReference>
<dbReference type="Proteomes" id="UP000054560">
    <property type="component" value="Unassembled WGS sequence"/>
</dbReference>
<proteinExistence type="predicted"/>
<evidence type="ECO:0000313" key="1">
    <source>
        <dbReference type="EMBL" id="KNC71517.1"/>
    </source>
</evidence>
<accession>A0A0L0F4A5</accession>
<name>A0A0L0F4A5_9EUKA</name>
<keyword evidence="2" id="KW-1185">Reference proteome</keyword>
<gene>
    <name evidence="1" type="ORF">SARC_15942</name>
</gene>